<protein>
    <submittedName>
        <fullName evidence="1">Uncharacterized protein</fullName>
    </submittedName>
</protein>
<accession>A0ACC1T9B6</accession>
<comment type="caution">
    <text evidence="1">The sequence shown here is derived from an EMBL/GenBank/DDBJ whole genome shotgun (WGS) entry which is preliminary data.</text>
</comment>
<proteinExistence type="predicted"/>
<dbReference type="Proteomes" id="UP001148662">
    <property type="component" value="Unassembled WGS sequence"/>
</dbReference>
<gene>
    <name evidence="1" type="ORF">NM688_g2259</name>
</gene>
<keyword evidence="2" id="KW-1185">Reference proteome</keyword>
<dbReference type="EMBL" id="JANHOG010000278">
    <property type="protein sequence ID" value="KAJ3556019.1"/>
    <property type="molecule type" value="Genomic_DNA"/>
</dbReference>
<name>A0ACC1T9B6_9APHY</name>
<reference evidence="1" key="1">
    <citation type="submission" date="2022-07" db="EMBL/GenBank/DDBJ databases">
        <title>Genome Sequence of Phlebia brevispora.</title>
        <authorList>
            <person name="Buettner E."/>
        </authorList>
    </citation>
    <scope>NUCLEOTIDE SEQUENCE</scope>
    <source>
        <strain evidence="1">MPL23</strain>
    </source>
</reference>
<evidence type="ECO:0000313" key="1">
    <source>
        <dbReference type="EMBL" id="KAJ3556019.1"/>
    </source>
</evidence>
<organism evidence="1 2">
    <name type="scientific">Phlebia brevispora</name>
    <dbReference type="NCBI Taxonomy" id="194682"/>
    <lineage>
        <taxon>Eukaryota</taxon>
        <taxon>Fungi</taxon>
        <taxon>Dikarya</taxon>
        <taxon>Basidiomycota</taxon>
        <taxon>Agaricomycotina</taxon>
        <taxon>Agaricomycetes</taxon>
        <taxon>Polyporales</taxon>
        <taxon>Meruliaceae</taxon>
        <taxon>Phlebia</taxon>
    </lineage>
</organism>
<evidence type="ECO:0000313" key="2">
    <source>
        <dbReference type="Proteomes" id="UP001148662"/>
    </source>
</evidence>
<sequence length="203" mass="23212">MASTKNIQAPDDYVEELHQALSVHPEMRRFYQAQQNGSIEAAQGPPESLRKQEMIQVPQYIYDAPSWKCDPATFPPIVFRTSERKGIRLTNALAQNTADLHEPDEQLTQLSSTTKTTYRLEVVKYKPFNRAMPALRATARNESLARWVVANHVARAVEECIQRDGGSWEVATIGRVTFNDLWLMELRRVSQGSWQPVLAFYHP</sequence>